<dbReference type="Pfam" id="PF04542">
    <property type="entry name" value="Sigma70_r2"/>
    <property type="match status" value="1"/>
</dbReference>
<dbReference type="InterPro" id="IPR011990">
    <property type="entry name" value="TPR-like_helical_dom_sf"/>
</dbReference>
<feature type="domain" description="RNA polymerase sigma factor 70 region 4 type 2" evidence="2">
    <location>
        <begin position="111"/>
        <end position="162"/>
    </location>
</feature>
<dbReference type="InterPro" id="IPR026000">
    <property type="entry name" value="Apc5_dom"/>
</dbReference>
<dbReference type="SUPFAM" id="SSF48452">
    <property type="entry name" value="TPR-like"/>
    <property type="match status" value="1"/>
</dbReference>
<feature type="domain" description="DUF6596" evidence="4">
    <location>
        <begin position="180"/>
        <end position="279"/>
    </location>
</feature>
<evidence type="ECO:0000259" key="3">
    <source>
        <dbReference type="Pfam" id="PF12862"/>
    </source>
</evidence>
<keyword evidence="6" id="KW-1185">Reference proteome</keyword>
<name>A0A1H2L6M6_9PSED</name>
<proteinExistence type="predicted"/>
<dbReference type="Pfam" id="PF20239">
    <property type="entry name" value="DUF6596"/>
    <property type="match status" value="1"/>
</dbReference>
<dbReference type="Gene3D" id="1.25.40.10">
    <property type="entry name" value="Tetratricopeptide repeat domain"/>
    <property type="match status" value="1"/>
</dbReference>
<dbReference type="GO" id="GO:0016987">
    <property type="term" value="F:sigma factor activity"/>
    <property type="evidence" value="ECO:0007669"/>
    <property type="project" value="InterPro"/>
</dbReference>
<dbReference type="RefSeq" id="WP_092374348.1">
    <property type="nucleotide sequence ID" value="NZ_LT629797.1"/>
</dbReference>
<reference evidence="6" key="1">
    <citation type="submission" date="2016-10" db="EMBL/GenBank/DDBJ databases">
        <authorList>
            <person name="Varghese N."/>
            <person name="Submissions S."/>
        </authorList>
    </citation>
    <scope>NUCLEOTIDE SEQUENCE [LARGE SCALE GENOMIC DNA]</scope>
    <source>
        <strain evidence="6">KCTC 32246</strain>
    </source>
</reference>
<organism evidence="5 6">
    <name type="scientific">Pseudomonas sihuiensis</name>
    <dbReference type="NCBI Taxonomy" id="1274359"/>
    <lineage>
        <taxon>Bacteria</taxon>
        <taxon>Pseudomonadati</taxon>
        <taxon>Pseudomonadota</taxon>
        <taxon>Gammaproteobacteria</taxon>
        <taxon>Pseudomonadales</taxon>
        <taxon>Pseudomonadaceae</taxon>
        <taxon>Pseudomonas</taxon>
    </lineage>
</organism>
<dbReference type="AlphaFoldDB" id="A0A1H2L6M6"/>
<accession>A0A1H2L6M6</accession>
<gene>
    <name evidence="5" type="ORF">SAMN05216363_0356</name>
</gene>
<dbReference type="SUPFAM" id="SSF88946">
    <property type="entry name" value="Sigma2 domain of RNA polymerase sigma factors"/>
    <property type="match status" value="1"/>
</dbReference>
<dbReference type="Pfam" id="PF08281">
    <property type="entry name" value="Sigma70_r4_2"/>
    <property type="match status" value="1"/>
</dbReference>
<dbReference type="SUPFAM" id="SSF88659">
    <property type="entry name" value="Sigma3 and sigma4 domains of RNA polymerase sigma factors"/>
    <property type="match status" value="1"/>
</dbReference>
<dbReference type="InterPro" id="IPR013249">
    <property type="entry name" value="RNA_pol_sigma70_r4_t2"/>
</dbReference>
<dbReference type="InterPro" id="IPR046531">
    <property type="entry name" value="DUF6596"/>
</dbReference>
<dbReference type="GO" id="GO:0006352">
    <property type="term" value="P:DNA-templated transcription initiation"/>
    <property type="evidence" value="ECO:0007669"/>
    <property type="project" value="InterPro"/>
</dbReference>
<dbReference type="InterPro" id="IPR013325">
    <property type="entry name" value="RNA_pol_sigma_r2"/>
</dbReference>
<feature type="domain" description="Anaphase-promoting complex subunit 5" evidence="3">
    <location>
        <begin position="350"/>
        <end position="403"/>
    </location>
</feature>
<dbReference type="Pfam" id="PF12862">
    <property type="entry name" value="ANAPC5"/>
    <property type="match status" value="1"/>
</dbReference>
<dbReference type="Gene3D" id="1.10.10.10">
    <property type="entry name" value="Winged helix-like DNA-binding domain superfamily/Winged helix DNA-binding domain"/>
    <property type="match status" value="1"/>
</dbReference>
<dbReference type="EMBL" id="LT629797">
    <property type="protein sequence ID" value="SDU76484.1"/>
    <property type="molecule type" value="Genomic_DNA"/>
</dbReference>
<dbReference type="Proteomes" id="UP000198675">
    <property type="component" value="Chromosome I"/>
</dbReference>
<protein>
    <submittedName>
        <fullName evidence="5">RNA polymerase, sigma subunit, ECF family</fullName>
    </submittedName>
</protein>
<evidence type="ECO:0000313" key="5">
    <source>
        <dbReference type="EMBL" id="SDU76484.1"/>
    </source>
</evidence>
<evidence type="ECO:0000259" key="1">
    <source>
        <dbReference type="Pfam" id="PF04542"/>
    </source>
</evidence>
<dbReference type="PANTHER" id="PTHR47756:SF2">
    <property type="entry name" value="BLL6612 PROTEIN"/>
    <property type="match status" value="1"/>
</dbReference>
<dbReference type="Gene3D" id="1.10.1740.10">
    <property type="match status" value="1"/>
</dbReference>
<dbReference type="PANTHER" id="PTHR47756">
    <property type="entry name" value="BLL6612 PROTEIN-RELATED"/>
    <property type="match status" value="1"/>
</dbReference>
<dbReference type="InterPro" id="IPR007627">
    <property type="entry name" value="RNA_pol_sigma70_r2"/>
</dbReference>
<evidence type="ECO:0000259" key="2">
    <source>
        <dbReference type="Pfam" id="PF08281"/>
    </source>
</evidence>
<evidence type="ECO:0000313" key="6">
    <source>
        <dbReference type="Proteomes" id="UP000198675"/>
    </source>
</evidence>
<evidence type="ECO:0000259" key="4">
    <source>
        <dbReference type="Pfam" id="PF20239"/>
    </source>
</evidence>
<dbReference type="InterPro" id="IPR036388">
    <property type="entry name" value="WH-like_DNA-bd_sf"/>
</dbReference>
<sequence>MSISPPVTELIERLYRDESRRVLATLIRLLGDFDLAEEALHEAFRSAVEQWPQGGVPDNPRAWLVSAGRFKAIDNLRRQRRFQPLDEQIELPDESDAEGGELLEDDRLRLIFTCCHPALASDAQVALTLREVCDLTTEEIARAFLSSPATLAQRIVRAKAKIRDARIPYEVPGRSELPERLEAVLRVVYLVFNEGYFASSGDSLTRSQLSDEAIRLGRLLLELLPEPEVQGLLALMLLHESRRAARSGVDGEVILLEAQDRSLWSRELIAEGEALVLQALHSRRFGPYSLQAAIAAVHAEAASLEETDWAQIVGLYDELLRLNPSPVIELNRAVALAMRDGEQAGLVEIDRLLAAGELEGYHLAHAARADLLRRLGRREQAVAAYRQALALAQQGPDRQFLQKRLEELGA</sequence>
<dbReference type="InterPro" id="IPR013324">
    <property type="entry name" value="RNA_pol_sigma_r3/r4-like"/>
</dbReference>
<feature type="domain" description="RNA polymerase sigma-70 region 2" evidence="1">
    <location>
        <begin position="14"/>
        <end position="81"/>
    </location>
</feature>
<dbReference type="GO" id="GO:0003677">
    <property type="term" value="F:DNA binding"/>
    <property type="evidence" value="ECO:0007669"/>
    <property type="project" value="InterPro"/>
</dbReference>